<evidence type="ECO:0000313" key="2">
    <source>
        <dbReference type="EMBL" id="KJK49705.1"/>
    </source>
</evidence>
<proteinExistence type="predicted"/>
<dbReference type="Proteomes" id="UP000033393">
    <property type="component" value="Unassembled WGS sequence"/>
</dbReference>
<evidence type="ECO:0000256" key="1">
    <source>
        <dbReference type="SAM" id="Phobius"/>
    </source>
</evidence>
<feature type="transmembrane region" description="Helical" evidence="1">
    <location>
        <begin position="60"/>
        <end position="80"/>
    </location>
</feature>
<sequence>MRPAANLALQLAALTAAVVLRMRWGGLETLFFMMTVIGPVLALVPTMLAIALLRSRVLSWHVWVPFAGMSAGTLLASLFFGGDKNFVLTWIPALELLGVSGPRSEWVGLTDSVGMAGLCAFPVFLVWALAAIFVFNRPRAASVERTSP</sequence>
<feature type="transmembrane region" description="Helical" evidence="1">
    <location>
        <begin position="31"/>
        <end position="53"/>
    </location>
</feature>
<organism evidence="2 3">
    <name type="scientific">Lentzea aerocolonigenes</name>
    <name type="common">Lechevalieria aerocolonigenes</name>
    <name type="synonym">Saccharothrix aerocolonigenes</name>
    <dbReference type="NCBI Taxonomy" id="68170"/>
    <lineage>
        <taxon>Bacteria</taxon>
        <taxon>Bacillati</taxon>
        <taxon>Actinomycetota</taxon>
        <taxon>Actinomycetes</taxon>
        <taxon>Pseudonocardiales</taxon>
        <taxon>Pseudonocardiaceae</taxon>
        <taxon>Lentzea</taxon>
    </lineage>
</organism>
<accession>A0A0F0H2G0</accession>
<keyword evidence="3" id="KW-1185">Reference proteome</keyword>
<keyword evidence="1" id="KW-0812">Transmembrane</keyword>
<keyword evidence="1" id="KW-1133">Transmembrane helix</keyword>
<comment type="caution">
    <text evidence="2">The sequence shown here is derived from an EMBL/GenBank/DDBJ whole genome shotgun (WGS) entry which is preliminary data.</text>
</comment>
<dbReference type="PATRIC" id="fig|68170.10.peg.2429"/>
<dbReference type="AlphaFoldDB" id="A0A0F0H2G0"/>
<keyword evidence="1" id="KW-0472">Membrane</keyword>
<reference evidence="2 3" key="1">
    <citation type="submission" date="2015-02" db="EMBL/GenBank/DDBJ databases">
        <authorList>
            <person name="Ju K.-S."/>
            <person name="Doroghazi J.R."/>
            <person name="Metcalf W."/>
        </authorList>
    </citation>
    <scope>NUCLEOTIDE SEQUENCE [LARGE SCALE GENOMIC DNA]</scope>
    <source>
        <strain evidence="2 3">NRRL B-16140</strain>
    </source>
</reference>
<gene>
    <name evidence="2" type="ORF">UK23_13260</name>
</gene>
<protein>
    <submittedName>
        <fullName evidence="2">Uncharacterized protein</fullName>
    </submittedName>
</protein>
<feature type="transmembrane region" description="Helical" evidence="1">
    <location>
        <begin position="113"/>
        <end position="135"/>
    </location>
</feature>
<dbReference type="EMBL" id="JYJG01000076">
    <property type="protein sequence ID" value="KJK49705.1"/>
    <property type="molecule type" value="Genomic_DNA"/>
</dbReference>
<dbReference type="RefSeq" id="WP_045311770.1">
    <property type="nucleotide sequence ID" value="NZ_JYJG01000076.1"/>
</dbReference>
<name>A0A0F0H2G0_LENAE</name>
<evidence type="ECO:0000313" key="3">
    <source>
        <dbReference type="Proteomes" id="UP000033393"/>
    </source>
</evidence>